<proteinExistence type="predicted"/>
<sequence>MSVSVETLAPTVTGRRIPPFRGGHGAVAPASGIPLRGGTSGTGGGSVGRLTAGRRGLDASHSWSPSPTSVVSGNRGRGGRDDSGGCSDGAGDDADDEEDDCSNDRCGRGMRPVHHVGDSAPARASVNGHHVSSSLSTLPQGDRALPVAAADAGRCFPSDDDPGGKSRRGWGLAEKEAAVGDVLVSPVGKKSNGWLPPLAPLAQVHSPARPVRPEPFAYARVPTEPARNGSGTLATARADAATGASPAGLLRGIDPARGAVGDTPPLHDTKGDRHVSAERSPLVAYPSAPEVMVAASPGAGNTKPPRGASRFLSAVASRVQVMAEHSSAVTAKRTRMGGALRRILVGVVVIFLLMSFAYVVRLHATTIRRTCRRLLLIYIHILHVRPLVSRAISAGVIFLSADFIAQRLASSSAPFDFVRLIRYSSYGLIVMGPFLYLWYSAMHLYGPDDTLVGAAQKALFEQVTLEPLCIGGYMIWDGAARRRPMSEVRGMLRTQFWGLLLKNAVFWVPANFSNYAAGTPDLRVLYANLCSLFWNVYFSAFVNSLPDPTVGGAGSSSSGLSKTRRTPSPPADESCGV</sequence>
<protein>
    <submittedName>
        <fullName evidence="1">Uncharacterized protein</fullName>
    </submittedName>
</protein>
<dbReference type="EMBL" id="CM020620">
    <property type="protein sequence ID" value="KAK1868328.1"/>
    <property type="molecule type" value="Genomic_DNA"/>
</dbReference>
<accession>A0ACC3CE23</accession>
<gene>
    <name evidence="1" type="ORF">I4F81_010816</name>
</gene>
<name>A0ACC3CE23_PYRYE</name>
<dbReference type="Proteomes" id="UP000798662">
    <property type="component" value="Chromosome 3"/>
</dbReference>
<organism evidence="1 2">
    <name type="scientific">Pyropia yezoensis</name>
    <name type="common">Susabi-nori</name>
    <name type="synonym">Porphyra yezoensis</name>
    <dbReference type="NCBI Taxonomy" id="2788"/>
    <lineage>
        <taxon>Eukaryota</taxon>
        <taxon>Rhodophyta</taxon>
        <taxon>Bangiophyceae</taxon>
        <taxon>Bangiales</taxon>
        <taxon>Bangiaceae</taxon>
        <taxon>Pyropia</taxon>
    </lineage>
</organism>
<comment type="caution">
    <text evidence="1">The sequence shown here is derived from an EMBL/GenBank/DDBJ whole genome shotgun (WGS) entry which is preliminary data.</text>
</comment>
<evidence type="ECO:0000313" key="2">
    <source>
        <dbReference type="Proteomes" id="UP000798662"/>
    </source>
</evidence>
<reference evidence="1" key="1">
    <citation type="submission" date="2019-11" db="EMBL/GenBank/DDBJ databases">
        <title>Nori genome reveals adaptations in red seaweeds to the harsh intertidal environment.</title>
        <authorList>
            <person name="Wang D."/>
            <person name="Mao Y."/>
        </authorList>
    </citation>
    <scope>NUCLEOTIDE SEQUENCE</scope>
    <source>
        <tissue evidence="1">Gametophyte</tissue>
    </source>
</reference>
<evidence type="ECO:0000313" key="1">
    <source>
        <dbReference type="EMBL" id="KAK1868328.1"/>
    </source>
</evidence>
<keyword evidence="2" id="KW-1185">Reference proteome</keyword>